<dbReference type="EMBL" id="DSTX01000002">
    <property type="protein sequence ID" value="HFK20164.1"/>
    <property type="molecule type" value="Genomic_DNA"/>
</dbReference>
<proteinExistence type="predicted"/>
<evidence type="ECO:0000313" key="1">
    <source>
        <dbReference type="EMBL" id="HFK20164.1"/>
    </source>
</evidence>
<reference evidence="1" key="1">
    <citation type="journal article" date="2020" name="mSystems">
        <title>Genome- and Community-Level Interaction Insights into Carbon Utilization and Element Cycling Functions of Hydrothermarchaeota in Hydrothermal Sediment.</title>
        <authorList>
            <person name="Zhou Z."/>
            <person name="Liu Y."/>
            <person name="Xu W."/>
            <person name="Pan J."/>
            <person name="Luo Z.H."/>
            <person name="Li M."/>
        </authorList>
    </citation>
    <scope>NUCLEOTIDE SEQUENCE [LARGE SCALE GENOMIC DNA]</scope>
    <source>
        <strain evidence="1">SpSt-468</strain>
    </source>
</reference>
<dbReference type="AlphaFoldDB" id="A0A7C3ERP0"/>
<organism evidence="1">
    <name type="scientific">Candidatus Methanomethylicus mesodigestus</name>
    <dbReference type="NCBI Taxonomy" id="1867258"/>
    <lineage>
        <taxon>Archaea</taxon>
        <taxon>Thermoproteota</taxon>
        <taxon>Methanosuratincolia</taxon>
        <taxon>Candidatus Methanomethylicales</taxon>
        <taxon>Candidatus Methanomethylicaceae</taxon>
        <taxon>Candidatus Methanomethylicus</taxon>
    </lineage>
</organism>
<protein>
    <submittedName>
        <fullName evidence="1">Uncharacterized protein</fullName>
    </submittedName>
</protein>
<sequence>MGGDKRKTLVAREDVINKVSEIAKENGRSLYETVNEILELFSLACSQGISFRNAIEEQGTLKRAKDRGLIFGLENLWFDMAEIAFASAPEEAQQSWKEAGSWLAKGYLTSGTSDPFEEFRRDMEVLTWSVSELNVIKKGDEVFVDVLGPKLTEAYLWLLLSFLTGALEVLGYRLKDQEISRGHLRMRATANN</sequence>
<accession>A0A7C3ERP0</accession>
<gene>
    <name evidence="1" type="ORF">ENS19_02685</name>
</gene>
<comment type="caution">
    <text evidence="1">The sequence shown here is derived from an EMBL/GenBank/DDBJ whole genome shotgun (WGS) entry which is preliminary data.</text>
</comment>
<name>A0A7C3ERP0_9CREN</name>